<feature type="transmembrane region" description="Helical" evidence="9">
    <location>
        <begin position="111"/>
        <end position="133"/>
    </location>
</feature>
<feature type="transmembrane region" description="Helical" evidence="9">
    <location>
        <begin position="237"/>
        <end position="255"/>
    </location>
</feature>
<keyword evidence="4" id="KW-1003">Cell membrane</keyword>
<sequence length="469" mass="49285">MQNQQNHIRLPGMAQVFACLAIFLALAFSFTSVLDLPIQLALFIAWFVIMGLGIKLGHDYKSLEQAAVDGVAKGMGAILILVSVGALVGTWIAGGIVPSIIYFGLKVIHPSIFLLATLIICSLTSLATGTSWGSAATAGIAMMGIGHSLGVPAPLVAGAVLSGVYFGDKLSPLSDSVVLASTMSNVDVVEHIKGMLPISLLSYVITAVLFTVVGMQYSGNVSLEQVNLVMEALDNQFNITPLAIVPVVLVLGLLANRKPAFPVISFGALLGLIWAIAFQGMDPVKAMHSAYSPFAITSGIDFIDNILGRGGMESMLGSVAVIIFGLGFGGLLEKVGILEVIASAFEKRINSVGSLTSHTIGTAFLANVFGSAMYVSLILTPKIMAKNYDRLGLARKNLSRNAEFGGTLTCGMVPWSDNGIFMAGVLGVATLDYLPYMWLSFTCIIVTITLAYMGKAVNRIPLVAAASSR</sequence>
<reference evidence="14" key="2">
    <citation type="submission" date="2017-10" db="EMBL/GenBank/DDBJ databases">
        <authorList>
            <person name="Colston S.M."/>
            <person name="Graf J."/>
        </authorList>
    </citation>
    <scope>NUCLEOTIDE SEQUENCE</scope>
    <source>
        <strain evidence="14">BAQ071013-135</strain>
    </source>
</reference>
<keyword evidence="2" id="KW-0813">Transport</keyword>
<feature type="domain" description="Na+/H+ antiporter NhaC-like C-terminal" evidence="10">
    <location>
        <begin position="163"/>
        <end position="454"/>
    </location>
</feature>
<accession>A0A0T6QNT9</accession>
<keyword evidence="6 9" id="KW-1133">Transmembrane helix</keyword>
<evidence type="ECO:0000256" key="1">
    <source>
        <dbReference type="ARBA" id="ARBA00004651"/>
    </source>
</evidence>
<dbReference type="Pfam" id="PF03553">
    <property type="entry name" value="Na_H_antiporter"/>
    <property type="match status" value="1"/>
</dbReference>
<dbReference type="EMBL" id="PDXJ01000021">
    <property type="protein sequence ID" value="TND52713.1"/>
    <property type="molecule type" value="Genomic_DNA"/>
</dbReference>
<dbReference type="Proteomes" id="UP000241986">
    <property type="component" value="Unassembled WGS sequence"/>
</dbReference>
<dbReference type="InterPro" id="IPR018461">
    <property type="entry name" value="Na/H_Antiport_NhaC-like_C"/>
</dbReference>
<dbReference type="Proteomes" id="UP000076809">
    <property type="component" value="Chromosome"/>
</dbReference>
<feature type="transmembrane region" description="Helical" evidence="9">
    <location>
        <begin position="406"/>
        <end position="429"/>
    </location>
</feature>
<reference evidence="11 16" key="1">
    <citation type="journal article" date="2016" name="J. Clin. Microbiol.">
        <title>Detection and Whole-Genome Sequencing of Carbapenemase-Producing Aeromonas hydrophila Isolates from Routine Perirectal Surveillance Culture.</title>
        <authorList>
            <person name="Hughes H.Y."/>
            <person name="Conlan S.P."/>
            <person name="Lau A.F."/>
            <person name="Dekker J.P."/>
            <person name="Michelin A.V."/>
            <person name="Youn J.H."/>
            <person name="Henderson D.K."/>
            <person name="Frank K.M."/>
            <person name="Segre J.A."/>
            <person name="Palmore T.N."/>
        </authorList>
    </citation>
    <scope>NUCLEOTIDE SEQUENCE [LARGE SCALE GENOMIC DNA]</scope>
    <source>
        <strain evidence="11 16">AVNIH1</strain>
    </source>
</reference>
<protein>
    <submittedName>
        <fullName evidence="15">Malate-2H(+)/Na(+)-lactate antiporter</fullName>
    </submittedName>
    <submittedName>
        <fullName evidence="11">Na+/H+ antiporter NhaC</fullName>
    </submittedName>
</protein>
<feature type="transmembrane region" description="Helical" evidence="9">
    <location>
        <begin position="319"/>
        <end position="344"/>
    </location>
</feature>
<evidence type="ECO:0000256" key="2">
    <source>
        <dbReference type="ARBA" id="ARBA00022448"/>
    </source>
</evidence>
<keyword evidence="7 9" id="KW-0472">Membrane</keyword>
<evidence type="ECO:0000313" key="16">
    <source>
        <dbReference type="Proteomes" id="UP000076809"/>
    </source>
</evidence>
<evidence type="ECO:0000256" key="5">
    <source>
        <dbReference type="ARBA" id="ARBA00022692"/>
    </source>
</evidence>
<evidence type="ECO:0000313" key="12">
    <source>
        <dbReference type="EMBL" id="PTH79329.1"/>
    </source>
</evidence>
<dbReference type="Proteomes" id="UP000796104">
    <property type="component" value="Unassembled WGS sequence"/>
</dbReference>
<dbReference type="EMBL" id="CABWLC010000021">
    <property type="protein sequence ID" value="VXA89091.1"/>
    <property type="molecule type" value="Genomic_DNA"/>
</dbReference>
<keyword evidence="3" id="KW-0050">Antiport</keyword>
<organism evidence="15 19">
    <name type="scientific">Aeromonas veronii</name>
    <dbReference type="NCBI Taxonomy" id="654"/>
    <lineage>
        <taxon>Bacteria</taxon>
        <taxon>Pseudomonadati</taxon>
        <taxon>Pseudomonadota</taxon>
        <taxon>Gammaproteobacteria</taxon>
        <taxon>Aeromonadales</taxon>
        <taxon>Aeromonadaceae</taxon>
        <taxon>Aeromonas</taxon>
    </lineage>
</organism>
<dbReference type="OMA" id="WMYSGTV"/>
<evidence type="ECO:0000259" key="10">
    <source>
        <dbReference type="Pfam" id="PF03553"/>
    </source>
</evidence>
<evidence type="ECO:0000256" key="8">
    <source>
        <dbReference type="ARBA" id="ARBA00038435"/>
    </source>
</evidence>
<evidence type="ECO:0000256" key="4">
    <source>
        <dbReference type="ARBA" id="ARBA00022475"/>
    </source>
</evidence>
<comment type="similarity">
    <text evidence="8">Belongs to the NhaC Na(+)/H(+) (TC 2.A.35) antiporter family.</text>
</comment>
<reference evidence="13 18" key="4">
    <citation type="submission" date="2018-09" db="EMBL/GenBank/DDBJ databases">
        <title>Genome sequencing of Aeromonas veronii MS-17-88.</title>
        <authorList>
            <person name="Tekedar H.C."/>
            <person name="Arick M.A."/>
            <person name="Hsu C.-Y."/>
            <person name="Thrash A."/>
            <person name="Karsi A."/>
            <person name="Lawrence M.L."/>
            <person name="Abdelhamed H."/>
        </authorList>
    </citation>
    <scope>NUCLEOTIDE SEQUENCE [LARGE SCALE GENOMIC DNA]</scope>
    <source>
        <strain evidence="13 18">MS 17-88</strain>
    </source>
</reference>
<name>A0A0T6QNT9_AERVE</name>
<comment type="subcellular location">
    <subcellularLocation>
        <location evidence="1">Cell membrane</location>
        <topology evidence="1">Multi-pass membrane protein</topology>
    </subcellularLocation>
</comment>
<evidence type="ECO:0000313" key="17">
    <source>
        <dbReference type="Proteomes" id="UP000241986"/>
    </source>
</evidence>
<dbReference type="PANTHER" id="PTHR33451">
    <property type="entry name" value="MALATE-2H(+)/NA(+)-LACTATE ANTIPORTER"/>
    <property type="match status" value="1"/>
</dbReference>
<evidence type="ECO:0000256" key="9">
    <source>
        <dbReference type="SAM" id="Phobius"/>
    </source>
</evidence>
<evidence type="ECO:0000313" key="13">
    <source>
        <dbReference type="EMBL" id="RKJ89006.1"/>
    </source>
</evidence>
<evidence type="ECO:0000313" key="18">
    <source>
        <dbReference type="Proteomes" id="UP000281725"/>
    </source>
</evidence>
<reference evidence="14" key="5">
    <citation type="journal article" date="2019" name="PLoS ONE">
        <title>Identification and characterization of putative Aeromonas spp. T3SS effectors.</title>
        <authorList>
            <person name="Rangel L.T."/>
            <person name="Marden J."/>
            <person name="Colston S."/>
            <person name="Setubal J.C."/>
            <person name="Graf J."/>
            <person name="Gogarten J.P."/>
        </authorList>
    </citation>
    <scope>NUCLEOTIDE SEQUENCE</scope>
    <source>
        <strain evidence="14">BAQ071013-135</strain>
    </source>
</reference>
<evidence type="ECO:0000313" key="19">
    <source>
        <dbReference type="Proteomes" id="UP000439123"/>
    </source>
</evidence>
<accession>A0A318D7Q5</accession>
<dbReference type="GO" id="GO:0015297">
    <property type="term" value="F:antiporter activity"/>
    <property type="evidence" value="ECO:0007669"/>
    <property type="project" value="UniProtKB-KW"/>
</dbReference>
<reference evidence="12 17" key="3">
    <citation type="submission" date="2018-03" db="EMBL/GenBank/DDBJ databases">
        <title>Aeromonas veronii whole genome sequencing and analysis.</title>
        <authorList>
            <person name="Xie H."/>
            <person name="Liu T."/>
            <person name="Wang K."/>
        </authorList>
    </citation>
    <scope>NUCLEOTIDE SEQUENCE [LARGE SCALE GENOMIC DNA]</scope>
    <source>
        <strain evidence="12 17">XH.VA.1</strain>
    </source>
</reference>
<reference evidence="15 19" key="6">
    <citation type="submission" date="2019-10" db="EMBL/GenBank/DDBJ databases">
        <authorList>
            <person name="Karimi E."/>
        </authorList>
    </citation>
    <scope>NUCLEOTIDE SEQUENCE [LARGE SCALE GENOMIC DNA]</scope>
    <source>
        <strain evidence="15">Aeromonas sp. 8C</strain>
    </source>
</reference>
<dbReference type="EMBL" id="CP014774">
    <property type="protein sequence ID" value="ANB53014.1"/>
    <property type="molecule type" value="Genomic_DNA"/>
</dbReference>
<feature type="transmembrane region" description="Helical" evidence="9">
    <location>
        <begin position="200"/>
        <end position="217"/>
    </location>
</feature>
<evidence type="ECO:0000256" key="3">
    <source>
        <dbReference type="ARBA" id="ARBA00022449"/>
    </source>
</evidence>
<feature type="transmembrane region" description="Helical" evidence="9">
    <location>
        <begin position="77"/>
        <end position="105"/>
    </location>
</feature>
<accession>A0A653LCM1</accession>
<dbReference type="Proteomes" id="UP000439123">
    <property type="component" value="Unassembled WGS sequence"/>
</dbReference>
<feature type="transmembrane region" description="Helical" evidence="9">
    <location>
        <begin position="435"/>
        <end position="453"/>
    </location>
</feature>
<keyword evidence="5 9" id="KW-0812">Transmembrane</keyword>
<dbReference type="OrthoDB" id="9762978at2"/>
<feature type="transmembrane region" description="Helical" evidence="9">
    <location>
        <begin position="36"/>
        <end position="56"/>
    </location>
</feature>
<evidence type="ECO:0000313" key="14">
    <source>
        <dbReference type="EMBL" id="TND52713.1"/>
    </source>
</evidence>
<dbReference type="GO" id="GO:0005886">
    <property type="term" value="C:plasma membrane"/>
    <property type="evidence" value="ECO:0007669"/>
    <property type="project" value="UniProtKB-SubCell"/>
</dbReference>
<dbReference type="EMBL" id="PZKL01000042">
    <property type="protein sequence ID" value="PTH79329.1"/>
    <property type="molecule type" value="Genomic_DNA"/>
</dbReference>
<dbReference type="Proteomes" id="UP000281725">
    <property type="component" value="Unassembled WGS sequence"/>
</dbReference>
<gene>
    <name evidence="15" type="primary">mleN</name>
    <name evidence="12" type="synonym">nhaC</name>
    <name evidence="15" type="ORF">AERO8C_80008</name>
    <name evidence="14" type="ORF">CF123_16020</name>
    <name evidence="13" type="ORF">D6R50_06850</name>
    <name evidence="12" type="ORF">DAA48_20070</name>
    <name evidence="11" type="ORF">WM43_10195</name>
</gene>
<dbReference type="InterPro" id="IPR004770">
    <property type="entry name" value="Na/H_antiport_NhaC"/>
</dbReference>
<evidence type="ECO:0000256" key="7">
    <source>
        <dbReference type="ARBA" id="ARBA00023136"/>
    </source>
</evidence>
<evidence type="ECO:0000256" key="6">
    <source>
        <dbReference type="ARBA" id="ARBA00022989"/>
    </source>
</evidence>
<feature type="transmembrane region" description="Helical" evidence="9">
    <location>
        <begin position="12"/>
        <end position="30"/>
    </location>
</feature>
<dbReference type="STRING" id="654.AMS64_20810"/>
<evidence type="ECO:0000313" key="15">
    <source>
        <dbReference type="EMBL" id="VXA89091.1"/>
    </source>
</evidence>
<dbReference type="AlphaFoldDB" id="A0A0T6QNT9"/>
<feature type="transmembrane region" description="Helical" evidence="9">
    <location>
        <begin position="364"/>
        <end position="385"/>
    </location>
</feature>
<dbReference type="EMBL" id="RAWX01000002">
    <property type="protein sequence ID" value="RKJ89006.1"/>
    <property type="molecule type" value="Genomic_DNA"/>
</dbReference>
<feature type="transmembrane region" description="Helical" evidence="9">
    <location>
        <begin position="260"/>
        <end position="278"/>
    </location>
</feature>
<dbReference type="InterPro" id="IPR052180">
    <property type="entry name" value="NhaC_Na-H+_Antiporter"/>
</dbReference>
<evidence type="ECO:0000313" key="11">
    <source>
        <dbReference type="EMBL" id="ANB53014.1"/>
    </source>
</evidence>
<dbReference type="PANTHER" id="PTHR33451:SF3">
    <property type="entry name" value="MALATE-2H(+)_NA(+)-LACTATE ANTIPORTER"/>
    <property type="match status" value="1"/>
</dbReference>
<proteinExistence type="inferred from homology"/>
<dbReference type="NCBIfam" id="TIGR00931">
    <property type="entry name" value="antiport_nhaC"/>
    <property type="match status" value="1"/>
</dbReference>
<dbReference type="RefSeq" id="WP_005357819.1">
    <property type="nucleotide sequence ID" value="NZ_AP027933.1"/>
</dbReference>